<dbReference type="GO" id="GO:0005829">
    <property type="term" value="C:cytosol"/>
    <property type="evidence" value="ECO:0007669"/>
    <property type="project" value="TreeGrafter"/>
</dbReference>
<dbReference type="InterPro" id="IPR012318">
    <property type="entry name" value="HTH_CRP"/>
</dbReference>
<dbReference type="AlphaFoldDB" id="A0A9W6WCL3"/>
<feature type="domain" description="HTH crp-type" evidence="5">
    <location>
        <begin position="143"/>
        <end position="216"/>
    </location>
</feature>
<dbReference type="PANTHER" id="PTHR24567">
    <property type="entry name" value="CRP FAMILY TRANSCRIPTIONAL REGULATORY PROTEIN"/>
    <property type="match status" value="1"/>
</dbReference>
<feature type="domain" description="Cyclic nucleotide-binding" evidence="4">
    <location>
        <begin position="9"/>
        <end position="112"/>
    </location>
</feature>
<dbReference type="InterPro" id="IPR018490">
    <property type="entry name" value="cNMP-bd_dom_sf"/>
</dbReference>
<keyword evidence="2" id="KW-0238">DNA-binding</keyword>
<accession>A0A9W6WCL3</accession>
<dbReference type="Pfam" id="PF00027">
    <property type="entry name" value="cNMP_binding"/>
    <property type="match status" value="1"/>
</dbReference>
<dbReference type="PROSITE" id="PS50042">
    <property type="entry name" value="CNMP_BINDING_3"/>
    <property type="match status" value="1"/>
</dbReference>
<evidence type="ECO:0000259" key="4">
    <source>
        <dbReference type="PROSITE" id="PS50042"/>
    </source>
</evidence>
<dbReference type="Proteomes" id="UP001165079">
    <property type="component" value="Unassembled WGS sequence"/>
</dbReference>
<dbReference type="SUPFAM" id="SSF51206">
    <property type="entry name" value="cAMP-binding domain-like"/>
    <property type="match status" value="1"/>
</dbReference>
<dbReference type="PROSITE" id="PS51063">
    <property type="entry name" value="HTH_CRP_2"/>
    <property type="match status" value="1"/>
</dbReference>
<sequence length="226" mass="24342">MGDWPTGTFLHRLPRPDRVALESLGVSRRAVPGTVLLRAGEPGAHALLLQRALVKIAAPGPGGRDVLLAIRAPGDLVGDVAVLNDRPRGASVVACGEVYFRLITQTDLRTYLRRYPAAALELAGLVSDRLRWANERRADAPGLPAETRLARALAELGSSYGESCPRGVEIGLDITQPELAALIGVSEKTVYRALIRLREDGLIDTGFRRIFVTDHDGLLHAGHLTP</sequence>
<dbReference type="SMART" id="SM00100">
    <property type="entry name" value="cNMP"/>
    <property type="match status" value="1"/>
</dbReference>
<dbReference type="InterPro" id="IPR036390">
    <property type="entry name" value="WH_DNA-bd_sf"/>
</dbReference>
<evidence type="ECO:0000256" key="3">
    <source>
        <dbReference type="ARBA" id="ARBA00023163"/>
    </source>
</evidence>
<dbReference type="SMART" id="SM00419">
    <property type="entry name" value="HTH_CRP"/>
    <property type="match status" value="1"/>
</dbReference>
<dbReference type="InterPro" id="IPR050397">
    <property type="entry name" value="Env_Response_Regulators"/>
</dbReference>
<evidence type="ECO:0000256" key="2">
    <source>
        <dbReference type="ARBA" id="ARBA00023125"/>
    </source>
</evidence>
<dbReference type="RefSeq" id="WP_285667308.1">
    <property type="nucleotide sequence ID" value="NZ_BSTX01000007.1"/>
</dbReference>
<dbReference type="InterPro" id="IPR036388">
    <property type="entry name" value="WH-like_DNA-bd_sf"/>
</dbReference>
<dbReference type="GO" id="GO:0003700">
    <property type="term" value="F:DNA-binding transcription factor activity"/>
    <property type="evidence" value="ECO:0007669"/>
    <property type="project" value="TreeGrafter"/>
</dbReference>
<dbReference type="Pfam" id="PF13545">
    <property type="entry name" value="HTH_Crp_2"/>
    <property type="match status" value="1"/>
</dbReference>
<keyword evidence="3" id="KW-0804">Transcription</keyword>
<dbReference type="InterPro" id="IPR000595">
    <property type="entry name" value="cNMP-bd_dom"/>
</dbReference>
<dbReference type="Gene3D" id="2.60.120.10">
    <property type="entry name" value="Jelly Rolls"/>
    <property type="match status" value="1"/>
</dbReference>
<organism evidence="6 7">
    <name type="scientific">Actinorhabdospora filicis</name>
    <dbReference type="NCBI Taxonomy" id="1785913"/>
    <lineage>
        <taxon>Bacteria</taxon>
        <taxon>Bacillati</taxon>
        <taxon>Actinomycetota</taxon>
        <taxon>Actinomycetes</taxon>
        <taxon>Micromonosporales</taxon>
        <taxon>Micromonosporaceae</taxon>
        <taxon>Actinorhabdospora</taxon>
    </lineage>
</organism>
<dbReference type="EMBL" id="BSTX01000007">
    <property type="protein sequence ID" value="GLZ81754.1"/>
    <property type="molecule type" value="Genomic_DNA"/>
</dbReference>
<evidence type="ECO:0000313" key="7">
    <source>
        <dbReference type="Proteomes" id="UP001165079"/>
    </source>
</evidence>
<proteinExistence type="predicted"/>
<dbReference type="Gene3D" id="1.10.10.10">
    <property type="entry name" value="Winged helix-like DNA-binding domain superfamily/Winged helix DNA-binding domain"/>
    <property type="match status" value="1"/>
</dbReference>
<comment type="caution">
    <text evidence="6">The sequence shown here is derived from an EMBL/GenBank/DDBJ whole genome shotgun (WGS) entry which is preliminary data.</text>
</comment>
<dbReference type="PANTHER" id="PTHR24567:SF68">
    <property type="entry name" value="DNA-BINDING TRANSCRIPTIONAL DUAL REGULATOR CRP"/>
    <property type="match status" value="1"/>
</dbReference>
<name>A0A9W6WCL3_9ACTN</name>
<dbReference type="GO" id="GO:0003677">
    <property type="term" value="F:DNA binding"/>
    <property type="evidence" value="ECO:0007669"/>
    <property type="project" value="UniProtKB-KW"/>
</dbReference>
<evidence type="ECO:0000313" key="6">
    <source>
        <dbReference type="EMBL" id="GLZ81754.1"/>
    </source>
</evidence>
<reference evidence="6" key="1">
    <citation type="submission" date="2023-03" db="EMBL/GenBank/DDBJ databases">
        <title>Actinorhabdospora filicis NBRC 111898.</title>
        <authorList>
            <person name="Ichikawa N."/>
            <person name="Sato H."/>
            <person name="Tonouchi N."/>
        </authorList>
    </citation>
    <scope>NUCLEOTIDE SEQUENCE</scope>
    <source>
        <strain evidence="6">NBRC 111898</strain>
    </source>
</reference>
<keyword evidence="1" id="KW-0805">Transcription regulation</keyword>
<dbReference type="CDD" id="cd00038">
    <property type="entry name" value="CAP_ED"/>
    <property type="match status" value="1"/>
</dbReference>
<evidence type="ECO:0000259" key="5">
    <source>
        <dbReference type="PROSITE" id="PS51063"/>
    </source>
</evidence>
<gene>
    <name evidence="6" type="ORF">Afil01_65610</name>
</gene>
<dbReference type="SUPFAM" id="SSF46785">
    <property type="entry name" value="Winged helix' DNA-binding domain"/>
    <property type="match status" value="1"/>
</dbReference>
<evidence type="ECO:0000256" key="1">
    <source>
        <dbReference type="ARBA" id="ARBA00023015"/>
    </source>
</evidence>
<protein>
    <submittedName>
        <fullName evidence="6">Cyclic nucleotide-binding protein</fullName>
    </submittedName>
</protein>
<dbReference type="InterPro" id="IPR014710">
    <property type="entry name" value="RmlC-like_jellyroll"/>
</dbReference>
<keyword evidence="7" id="KW-1185">Reference proteome</keyword>